<dbReference type="PANTHER" id="PTHR39087:SF2">
    <property type="entry name" value="UPF0104 MEMBRANE PROTEIN MJ1595"/>
    <property type="match status" value="1"/>
</dbReference>
<comment type="similarity">
    <text evidence="6">Belongs to the LPG synthase family.</text>
</comment>
<keyword evidence="5 6" id="KW-0472">Membrane</keyword>
<dbReference type="Proteomes" id="UP000784700">
    <property type="component" value="Unassembled WGS sequence"/>
</dbReference>
<dbReference type="Proteomes" id="UP000777560">
    <property type="component" value="Unassembled WGS sequence"/>
</dbReference>
<feature type="transmembrane region" description="Helical" evidence="6">
    <location>
        <begin position="58"/>
        <end position="77"/>
    </location>
</feature>
<dbReference type="PANTHER" id="PTHR39087">
    <property type="entry name" value="UPF0104 MEMBRANE PROTEIN MJ1595"/>
    <property type="match status" value="1"/>
</dbReference>
<comment type="caution">
    <text evidence="8">The sequence shown here is derived from an EMBL/GenBank/DDBJ whole genome shotgun (WGS) entry which is preliminary data.</text>
</comment>
<dbReference type="GO" id="GO:0046677">
    <property type="term" value="P:response to antibiotic"/>
    <property type="evidence" value="ECO:0007669"/>
    <property type="project" value="UniProtKB-KW"/>
</dbReference>
<feature type="transmembrane region" description="Helical" evidence="6">
    <location>
        <begin position="281"/>
        <end position="298"/>
    </location>
</feature>
<dbReference type="GeneID" id="58108309"/>
<dbReference type="EMBL" id="QUAV01000001">
    <property type="protein sequence ID" value="TPR26285.1"/>
    <property type="molecule type" value="Genomic_DNA"/>
</dbReference>
<evidence type="ECO:0000313" key="10">
    <source>
        <dbReference type="Proteomes" id="UP000784700"/>
    </source>
</evidence>
<feature type="transmembrane region" description="Helical" evidence="6">
    <location>
        <begin position="137"/>
        <end position="159"/>
    </location>
</feature>
<proteinExistence type="inferred from homology"/>
<evidence type="ECO:0000313" key="8">
    <source>
        <dbReference type="EMBL" id="TPR43114.1"/>
    </source>
</evidence>
<dbReference type="EC" id="2.3.2.3" evidence="6"/>
<reference evidence="8 9" key="1">
    <citation type="submission" date="2018-08" db="EMBL/GenBank/DDBJ databases">
        <title>Comparative genomics of wild bee and flower associated Lactobacillus reveals potential adaptation to the bee host.</title>
        <authorList>
            <person name="Vuong H.Q."/>
            <person name="Mcfrederick Q.S."/>
        </authorList>
    </citation>
    <scope>NUCLEOTIDE SEQUENCE</scope>
    <source>
        <strain evidence="7 9">HV_13</strain>
        <strain evidence="8">HV_63</strain>
    </source>
</reference>
<keyword evidence="3 6" id="KW-0812">Transmembrane</keyword>
<evidence type="ECO:0000256" key="3">
    <source>
        <dbReference type="ARBA" id="ARBA00022692"/>
    </source>
</evidence>
<feature type="transmembrane region" description="Helical" evidence="6">
    <location>
        <begin position="165"/>
        <end position="184"/>
    </location>
</feature>
<feature type="transmembrane region" description="Helical" evidence="6">
    <location>
        <begin position="97"/>
        <end position="116"/>
    </location>
</feature>
<keyword evidence="4 6" id="KW-1133">Transmembrane helix</keyword>
<dbReference type="GO" id="GO:0006629">
    <property type="term" value="P:lipid metabolic process"/>
    <property type="evidence" value="ECO:0007669"/>
    <property type="project" value="UniProtKB-KW"/>
</dbReference>
<dbReference type="EMBL" id="QUBG01000007">
    <property type="protein sequence ID" value="TPR43114.1"/>
    <property type="molecule type" value="Genomic_DNA"/>
</dbReference>
<evidence type="ECO:0000256" key="4">
    <source>
        <dbReference type="ARBA" id="ARBA00022989"/>
    </source>
</evidence>
<comment type="catalytic activity">
    <reaction evidence="6">
        <text>L-lysyl-tRNA(Lys) + a 1,2-diacyl-sn-glycero-3-phospho-(1'-sn-glycerol) = a 1,2-diacyl-sn-glycero-3-phospho-1'-(3'-O-L-lysyl)-sn-glycerol + tRNA(Lys)</text>
        <dbReference type="Rhea" id="RHEA:10668"/>
        <dbReference type="Rhea" id="RHEA-COMP:9696"/>
        <dbReference type="Rhea" id="RHEA-COMP:9697"/>
        <dbReference type="ChEBI" id="CHEBI:64716"/>
        <dbReference type="ChEBI" id="CHEBI:75792"/>
        <dbReference type="ChEBI" id="CHEBI:78442"/>
        <dbReference type="ChEBI" id="CHEBI:78529"/>
        <dbReference type="EC" id="2.3.2.3"/>
    </reaction>
</comment>
<evidence type="ECO:0000313" key="7">
    <source>
        <dbReference type="EMBL" id="TPR26285.1"/>
    </source>
</evidence>
<keyword evidence="9" id="KW-1185">Reference proteome</keyword>
<evidence type="ECO:0000256" key="5">
    <source>
        <dbReference type="ARBA" id="ARBA00023136"/>
    </source>
</evidence>
<name>A0A9Q8IMQ5_9LACO</name>
<dbReference type="GO" id="GO:0050071">
    <property type="term" value="F:phosphatidylglycerol lysyltransferase activity"/>
    <property type="evidence" value="ECO:0007669"/>
    <property type="project" value="UniProtKB-EC"/>
</dbReference>
<gene>
    <name evidence="6" type="primary">mprF</name>
    <name evidence="7" type="ORF">DY114_00905</name>
    <name evidence="8" type="ORF">DY130_06430</name>
</gene>
<accession>A0A9Q8IMQ5</accession>
<feature type="transmembrane region" description="Helical" evidence="6">
    <location>
        <begin position="196"/>
        <end position="219"/>
    </location>
</feature>
<protein>
    <recommendedName>
        <fullName evidence="6">Phosphatidylglycerol lysyltransferase</fullName>
        <ecNumber evidence="6">2.3.2.3</ecNumber>
    </recommendedName>
    <alternativeName>
        <fullName evidence="6">Lysylphosphatidylglycerol synthase</fullName>
    </alternativeName>
</protein>
<evidence type="ECO:0000256" key="6">
    <source>
        <dbReference type="RuleBase" id="RU363042"/>
    </source>
</evidence>
<organism evidence="8 10">
    <name type="scientific">Apilactobacillus micheneri</name>
    <dbReference type="NCBI Taxonomy" id="1899430"/>
    <lineage>
        <taxon>Bacteria</taxon>
        <taxon>Bacillati</taxon>
        <taxon>Bacillota</taxon>
        <taxon>Bacilli</taxon>
        <taxon>Lactobacillales</taxon>
        <taxon>Lactobacillaceae</taxon>
        <taxon>Apilactobacillus</taxon>
    </lineage>
</organism>
<comment type="subcellular location">
    <subcellularLocation>
        <location evidence="1 6">Cell membrane</location>
        <topology evidence="1 6">Multi-pass membrane protein</topology>
    </subcellularLocation>
</comment>
<dbReference type="AlphaFoldDB" id="A0A9Q8IMQ5"/>
<dbReference type="GO" id="GO:0005886">
    <property type="term" value="C:plasma membrane"/>
    <property type="evidence" value="ECO:0007669"/>
    <property type="project" value="UniProtKB-SubCell"/>
</dbReference>
<feature type="transmembrane region" description="Helical" evidence="6">
    <location>
        <begin position="225"/>
        <end position="244"/>
    </location>
</feature>
<evidence type="ECO:0000256" key="1">
    <source>
        <dbReference type="ARBA" id="ARBA00004651"/>
    </source>
</evidence>
<evidence type="ECO:0000313" key="9">
    <source>
        <dbReference type="Proteomes" id="UP000777560"/>
    </source>
</evidence>
<keyword evidence="2" id="KW-1003">Cell membrane</keyword>
<comment type="function">
    <text evidence="6">Catalyzes the transfer of a lysyl group from L-lysyl-tRNA(Lys) to membrane-bound phosphatidylglycerol (PG), which produces lysylphosphatidylglycerol (LPG), a major component of the bacterial membrane with a positive net charge. LPG synthesis contributes to bacterial virulence as it is involved in the resistance mechanism against cationic antimicrobial peptides (CAMP) produces by the host's immune system (defensins, cathelicidins) and by the competing microorganisms.</text>
</comment>
<sequence>MKISQKITNFFNKHSRVLKGIYIIAIVILVAVAFNSIRKQVEWNQILHSFGSLTTTKIVMLITLGLLSVVPMAIYDYEYVKQSHKQFKVSTILVNSYVINTVTNLAGGGGLIGGSLRTYLFGKVKDVKQTIVQVSQIALFTLTGLSMNAIIVIIMHFFFHIKLNLFYWLVLIGFIIYLITLVFFRAKSLSRHDTILLLTGSFFEWICCLSFFVSIGLFLDYHFNIPSIYALVAIAGMIGIISFIPGGLGSFDSIMVAGMSTNGLNVNQALTWLIIYRVTYYILPFLIGITLYFVKVIHNQYIKKVRS</sequence>
<dbReference type="Pfam" id="PF03706">
    <property type="entry name" value="LPG_synthase_TM"/>
    <property type="match status" value="1"/>
</dbReference>
<keyword evidence="6" id="KW-0443">Lipid metabolism</keyword>
<keyword evidence="6" id="KW-0808">Transferase</keyword>
<evidence type="ECO:0000256" key="2">
    <source>
        <dbReference type="ARBA" id="ARBA00022475"/>
    </source>
</evidence>
<dbReference type="RefSeq" id="WP_105964237.1">
    <property type="nucleotide sequence ID" value="NZ_POSO01000002.1"/>
</dbReference>
<keyword evidence="6" id="KW-0046">Antibiotic resistance</keyword>
<feature type="transmembrane region" description="Helical" evidence="6">
    <location>
        <begin position="20"/>
        <end position="37"/>
    </location>
</feature>
<dbReference type="InterPro" id="IPR022791">
    <property type="entry name" value="L-PG_synthase/AglD"/>
</dbReference>